<dbReference type="InterPro" id="IPR029044">
    <property type="entry name" value="Nucleotide-diphossugar_trans"/>
</dbReference>
<evidence type="ECO:0000256" key="1">
    <source>
        <dbReference type="ARBA" id="ARBA00006739"/>
    </source>
</evidence>
<feature type="domain" description="Glycosyltransferase 2-like" evidence="4">
    <location>
        <begin position="5"/>
        <end position="114"/>
    </location>
</feature>
<protein>
    <recommendedName>
        <fullName evidence="4">Glycosyltransferase 2-like domain-containing protein</fullName>
    </recommendedName>
</protein>
<name>A0AAC9J2G5_VIRHA</name>
<proteinExistence type="inferred from homology"/>
<dbReference type="PANTHER" id="PTHR43398:SF1">
    <property type="entry name" value="DOLICHOL-PHOSPHATE MANNOSYLTRANSFERASE SUBUNIT 1"/>
    <property type="match status" value="1"/>
</dbReference>
<dbReference type="RefSeq" id="WP_071649496.1">
    <property type="nucleotide sequence ID" value="NZ_CP017962.1"/>
</dbReference>
<accession>A0AAC9J2G5</accession>
<keyword evidence="2" id="KW-0328">Glycosyltransferase</keyword>
<dbReference type="GO" id="GO:0016020">
    <property type="term" value="C:membrane"/>
    <property type="evidence" value="ECO:0007669"/>
    <property type="project" value="GOC"/>
</dbReference>
<organism evidence="5 6">
    <name type="scientific">Virgibacillus halodenitrificans</name>
    <name type="common">Bacillus halodenitrificans</name>
    <dbReference type="NCBI Taxonomy" id="1482"/>
    <lineage>
        <taxon>Bacteria</taxon>
        <taxon>Bacillati</taxon>
        <taxon>Bacillota</taxon>
        <taxon>Bacilli</taxon>
        <taxon>Bacillales</taxon>
        <taxon>Bacillaceae</taxon>
        <taxon>Virgibacillus</taxon>
    </lineage>
</organism>
<dbReference type="AlphaFoldDB" id="A0AAC9J2G5"/>
<dbReference type="InterPro" id="IPR001173">
    <property type="entry name" value="Glyco_trans_2-like"/>
</dbReference>
<evidence type="ECO:0000313" key="5">
    <source>
        <dbReference type="EMBL" id="APC49459.1"/>
    </source>
</evidence>
<dbReference type="PANTHER" id="PTHR43398">
    <property type="entry name" value="DOLICHOL-PHOSPHATE MANNOSYLTRANSFERASE SUBUNIT 1"/>
    <property type="match status" value="1"/>
</dbReference>
<dbReference type="GeneID" id="71515757"/>
<evidence type="ECO:0000256" key="3">
    <source>
        <dbReference type="ARBA" id="ARBA00022679"/>
    </source>
</evidence>
<evidence type="ECO:0000313" key="6">
    <source>
        <dbReference type="Proteomes" id="UP000182945"/>
    </source>
</evidence>
<dbReference type="GO" id="GO:0009247">
    <property type="term" value="P:glycolipid biosynthetic process"/>
    <property type="evidence" value="ECO:0007669"/>
    <property type="project" value="TreeGrafter"/>
</dbReference>
<evidence type="ECO:0000259" key="4">
    <source>
        <dbReference type="Pfam" id="PF00535"/>
    </source>
</evidence>
<keyword evidence="3" id="KW-0808">Transferase</keyword>
<sequence>MSKLSVIIPVRNEGEKLDQVLKEVFMLHPYEVITVINGSTDRSREIAESHDCVVLYYENPLGHDIGRAIGAYFSKGDILLFMDGDMVIPYQDLIPFIETIENGADIALNNLEGLLMEPHRPHSISILKKALNEMYEAPELTINSLVAIPHSISRDALKKIGWHNLAIPPLAQGKAIKEQLDIITPKYLDVIALNKVRPELHLNISTDTPYVPLENIIIGDHLSAIHYLIKLKGERAGVADYRDREFINQFKTHKKKRQKKKSAIICDENNAPLTQISMHIQRLKEAASDEIIVVTYDEDKEKSAALLREGAYVIPLNKSLGPCITRSIGAFYSSGEVVLFTDPLQAFSTEDYQMIFKELDAGADIALIDQSASLDDNPIGLQCTMHYLLNILLSQPTLWNNSIYSFPHAIRRTVINDIGYDSLAIPPLAQTKAFMNHYKLIPIQTSVKKTALPDNKENEVFIGDHVEAIAWFLSKTNERGAFSAGGKNYKAVHELVKKTPQASSFMSMIKTFFKFNE</sequence>
<dbReference type="EMBL" id="CP017962">
    <property type="protein sequence ID" value="APC49459.1"/>
    <property type="molecule type" value="Genomic_DNA"/>
</dbReference>
<dbReference type="Proteomes" id="UP000182945">
    <property type="component" value="Chromosome"/>
</dbReference>
<dbReference type="KEGG" id="vhl:BME96_15200"/>
<dbReference type="SUPFAM" id="SSF53448">
    <property type="entry name" value="Nucleotide-diphospho-sugar transferases"/>
    <property type="match status" value="2"/>
</dbReference>
<dbReference type="Gene3D" id="3.90.550.10">
    <property type="entry name" value="Spore Coat Polysaccharide Biosynthesis Protein SpsA, Chain A"/>
    <property type="match status" value="1"/>
</dbReference>
<gene>
    <name evidence="5" type="ORF">BME96_15200</name>
</gene>
<comment type="similarity">
    <text evidence="1">Belongs to the glycosyltransferase 2 family.</text>
</comment>
<reference evidence="5 6" key="1">
    <citation type="submission" date="2016-11" db="EMBL/GenBank/DDBJ databases">
        <title>Complete genome sequencing of Virgibacillus halodenitrificans PDB-F2.</title>
        <authorList>
            <person name="Sun Z."/>
            <person name="Zhou Y."/>
            <person name="Li H."/>
        </authorList>
    </citation>
    <scope>NUCLEOTIDE SEQUENCE [LARGE SCALE GENOMIC DNA]</scope>
    <source>
        <strain evidence="5 6">PDB-F2</strain>
    </source>
</reference>
<dbReference type="Pfam" id="PF00535">
    <property type="entry name" value="Glycos_transf_2"/>
    <property type="match status" value="1"/>
</dbReference>
<evidence type="ECO:0000256" key="2">
    <source>
        <dbReference type="ARBA" id="ARBA00022676"/>
    </source>
</evidence>
<dbReference type="InterPro" id="IPR039528">
    <property type="entry name" value="DPM1-like"/>
</dbReference>
<dbReference type="GO" id="GO:0004582">
    <property type="term" value="F:dolichyl-phosphate beta-D-mannosyltransferase activity"/>
    <property type="evidence" value="ECO:0007669"/>
    <property type="project" value="InterPro"/>
</dbReference>